<evidence type="ECO:0000313" key="2">
    <source>
        <dbReference type="Proteomes" id="UP001060085"/>
    </source>
</evidence>
<dbReference type="Proteomes" id="UP001060085">
    <property type="component" value="Linkage Group LG05"/>
</dbReference>
<name>A0ACC0AT16_CATRO</name>
<accession>A0ACC0AT16</accession>
<sequence>MLIKHIAKWVKKVELLFYEKNPKTIQSNFSGNHHKSSQNCRAKHPPICHYRQEDIGETSKEKYFGYPSHHHDHNKHHGSSAAKDVEEEKLYHNQSGKFHPGKEFEEGMWRDQYDGQFYDENYRSAPRKKVEQDQNQYAHFNSVHNAAKGAQETCWGKAGHFHGGSSRNTHGFVPPKKHDQCGKYHSFPDPMEDFTHPHHGKEEMNRGQCGQFVPPRNTKYGQYDQFEEDTSRGGDGHFNEGSRNANYGHNENIYGNPKDHFSHNANFREHNIQEEIKQARKDMDRFFNIRRAANHFTGESYGGHHEMPNPTQWTRQAPASDPDYYHDRNPPPQHAFGGWPAPDFGFSEKPPPYEHCHERMPPSPPPPPHLYRGRPVTGTYYDTLTNLFSDENPSSCTII</sequence>
<evidence type="ECO:0000313" key="1">
    <source>
        <dbReference type="EMBL" id="KAI5664015.1"/>
    </source>
</evidence>
<keyword evidence="2" id="KW-1185">Reference proteome</keyword>
<comment type="caution">
    <text evidence="1">The sequence shown here is derived from an EMBL/GenBank/DDBJ whole genome shotgun (WGS) entry which is preliminary data.</text>
</comment>
<gene>
    <name evidence="1" type="ORF">M9H77_23338</name>
</gene>
<reference evidence="2" key="1">
    <citation type="journal article" date="2023" name="Nat. Plants">
        <title>Single-cell RNA sequencing provides a high-resolution roadmap for understanding the multicellular compartmentation of specialized metabolism.</title>
        <authorList>
            <person name="Sun S."/>
            <person name="Shen X."/>
            <person name="Li Y."/>
            <person name="Li Y."/>
            <person name="Wang S."/>
            <person name="Li R."/>
            <person name="Zhang H."/>
            <person name="Shen G."/>
            <person name="Guo B."/>
            <person name="Wei J."/>
            <person name="Xu J."/>
            <person name="St-Pierre B."/>
            <person name="Chen S."/>
            <person name="Sun C."/>
        </authorList>
    </citation>
    <scope>NUCLEOTIDE SEQUENCE [LARGE SCALE GENOMIC DNA]</scope>
</reference>
<dbReference type="EMBL" id="CM044705">
    <property type="protein sequence ID" value="KAI5664015.1"/>
    <property type="molecule type" value="Genomic_DNA"/>
</dbReference>
<proteinExistence type="predicted"/>
<organism evidence="1 2">
    <name type="scientific">Catharanthus roseus</name>
    <name type="common">Madagascar periwinkle</name>
    <name type="synonym">Vinca rosea</name>
    <dbReference type="NCBI Taxonomy" id="4058"/>
    <lineage>
        <taxon>Eukaryota</taxon>
        <taxon>Viridiplantae</taxon>
        <taxon>Streptophyta</taxon>
        <taxon>Embryophyta</taxon>
        <taxon>Tracheophyta</taxon>
        <taxon>Spermatophyta</taxon>
        <taxon>Magnoliopsida</taxon>
        <taxon>eudicotyledons</taxon>
        <taxon>Gunneridae</taxon>
        <taxon>Pentapetalae</taxon>
        <taxon>asterids</taxon>
        <taxon>lamiids</taxon>
        <taxon>Gentianales</taxon>
        <taxon>Apocynaceae</taxon>
        <taxon>Rauvolfioideae</taxon>
        <taxon>Vinceae</taxon>
        <taxon>Catharanthinae</taxon>
        <taxon>Catharanthus</taxon>
    </lineage>
</organism>
<protein>
    <submittedName>
        <fullName evidence="1">Uncharacterized protein</fullName>
    </submittedName>
</protein>